<dbReference type="InterPro" id="IPR027417">
    <property type="entry name" value="P-loop_NTPase"/>
</dbReference>
<evidence type="ECO:0000256" key="1">
    <source>
        <dbReference type="ARBA" id="ARBA00005417"/>
    </source>
</evidence>
<dbReference type="AlphaFoldDB" id="A0A1E5XML3"/>
<comment type="similarity">
    <text evidence="1">Belongs to the ABC transporter superfamily.</text>
</comment>
<keyword evidence="2" id="KW-0813">Transport</keyword>
<name>A0A1E5XML3_9HYPH</name>
<evidence type="ECO:0000259" key="5">
    <source>
        <dbReference type="PROSITE" id="PS50893"/>
    </source>
</evidence>
<dbReference type="PROSITE" id="PS00211">
    <property type="entry name" value="ABC_TRANSPORTER_1"/>
    <property type="match status" value="1"/>
</dbReference>
<proteinExistence type="inferred from homology"/>
<keyword evidence="4 6" id="KW-0067">ATP-binding</keyword>
<evidence type="ECO:0000256" key="3">
    <source>
        <dbReference type="ARBA" id="ARBA00022741"/>
    </source>
</evidence>
<dbReference type="SUPFAM" id="SSF52540">
    <property type="entry name" value="P-loop containing nucleoside triphosphate hydrolases"/>
    <property type="match status" value="1"/>
</dbReference>
<dbReference type="InterPro" id="IPR017871">
    <property type="entry name" value="ABC_transporter-like_CS"/>
</dbReference>
<dbReference type="Proteomes" id="UP000095463">
    <property type="component" value="Unassembled WGS sequence"/>
</dbReference>
<dbReference type="GO" id="GO:0016887">
    <property type="term" value="F:ATP hydrolysis activity"/>
    <property type="evidence" value="ECO:0007669"/>
    <property type="project" value="InterPro"/>
</dbReference>
<dbReference type="InterPro" id="IPR003593">
    <property type="entry name" value="AAA+_ATPase"/>
</dbReference>
<dbReference type="Pfam" id="PF00005">
    <property type="entry name" value="ABC_tran"/>
    <property type="match status" value="1"/>
</dbReference>
<sequence length="249" mass="26852">MAAAAMTGPRLDIAVEGKRFDFLPEPLLERLDLVVESSSVVALVGPSGVGKSTLLRMVGGIDTLFSGTVLVDGVPAASAQPAGFVFQDARLLPWLTALDNIRAVRPETTEAAALEMLGRVGLSGFEHYFPHELSGGMQRRVALARAFSVNPRLLLLDEPFVSLDRTLVREMEEVLSALVEASRPTVLLVTHLPEDAAMLADRAIVLAGRPARIAADYRFDIPRGQRSREQREAIANQIAASIGMRETTA</sequence>
<dbReference type="PANTHER" id="PTHR42788">
    <property type="entry name" value="TAURINE IMPORT ATP-BINDING PROTEIN-RELATED"/>
    <property type="match status" value="1"/>
</dbReference>
<protein>
    <submittedName>
        <fullName evidence="6">ABC transporter ATP-binding protein</fullName>
    </submittedName>
</protein>
<dbReference type="EMBL" id="LAJE02000255">
    <property type="protein sequence ID" value="OEO29819.1"/>
    <property type="molecule type" value="Genomic_DNA"/>
</dbReference>
<feature type="domain" description="ABC transporter" evidence="5">
    <location>
        <begin position="13"/>
        <end position="233"/>
    </location>
</feature>
<evidence type="ECO:0000256" key="2">
    <source>
        <dbReference type="ARBA" id="ARBA00022448"/>
    </source>
</evidence>
<dbReference type="InterPro" id="IPR050166">
    <property type="entry name" value="ABC_transporter_ATP-bind"/>
</dbReference>
<dbReference type="InterPro" id="IPR003439">
    <property type="entry name" value="ABC_transporter-like_ATP-bd"/>
</dbReference>
<dbReference type="PANTHER" id="PTHR42788:SF19">
    <property type="entry name" value="ALIPHATIC SULFONATES IMPORT ATP-BINDING PROTEIN SSUB 2"/>
    <property type="match status" value="1"/>
</dbReference>
<reference evidence="6 7" key="1">
    <citation type="journal article" date="2015" name="Genome Announc.">
        <title>Genome Assemblies of Three Soil-Associated Devosia species: D. insulae, D. limi, and D. soli.</title>
        <authorList>
            <person name="Hassan Y.I."/>
            <person name="Lepp D."/>
            <person name="Zhou T."/>
        </authorList>
    </citation>
    <scope>NUCLEOTIDE SEQUENCE [LARGE SCALE GENOMIC DNA]</scope>
    <source>
        <strain evidence="6 7">DS-56</strain>
    </source>
</reference>
<evidence type="ECO:0000256" key="4">
    <source>
        <dbReference type="ARBA" id="ARBA00022840"/>
    </source>
</evidence>
<gene>
    <name evidence="6" type="ORF">VW23_024125</name>
</gene>
<organism evidence="6 7">
    <name type="scientific">Devosia insulae DS-56</name>
    <dbReference type="NCBI Taxonomy" id="1116389"/>
    <lineage>
        <taxon>Bacteria</taxon>
        <taxon>Pseudomonadati</taxon>
        <taxon>Pseudomonadota</taxon>
        <taxon>Alphaproteobacteria</taxon>
        <taxon>Hyphomicrobiales</taxon>
        <taxon>Devosiaceae</taxon>
        <taxon>Devosia</taxon>
    </lineage>
</organism>
<evidence type="ECO:0000313" key="7">
    <source>
        <dbReference type="Proteomes" id="UP000095463"/>
    </source>
</evidence>
<keyword evidence="3" id="KW-0547">Nucleotide-binding</keyword>
<accession>A0A1E5XML3</accession>
<dbReference type="SMART" id="SM00382">
    <property type="entry name" value="AAA"/>
    <property type="match status" value="1"/>
</dbReference>
<dbReference type="Gene3D" id="3.40.50.300">
    <property type="entry name" value="P-loop containing nucleotide triphosphate hydrolases"/>
    <property type="match status" value="1"/>
</dbReference>
<keyword evidence="7" id="KW-1185">Reference proteome</keyword>
<comment type="caution">
    <text evidence="6">The sequence shown here is derived from an EMBL/GenBank/DDBJ whole genome shotgun (WGS) entry which is preliminary data.</text>
</comment>
<dbReference type="PROSITE" id="PS50893">
    <property type="entry name" value="ABC_TRANSPORTER_2"/>
    <property type="match status" value="1"/>
</dbReference>
<dbReference type="GO" id="GO:0005524">
    <property type="term" value="F:ATP binding"/>
    <property type="evidence" value="ECO:0007669"/>
    <property type="project" value="UniProtKB-KW"/>
</dbReference>
<evidence type="ECO:0000313" key="6">
    <source>
        <dbReference type="EMBL" id="OEO29819.1"/>
    </source>
</evidence>